<feature type="region of interest" description="Disordered" evidence="3">
    <location>
        <begin position="566"/>
        <end position="705"/>
    </location>
</feature>
<dbReference type="PANTHER" id="PTHR12634:SF8">
    <property type="entry name" value="FIERY MOUNTAIN, ISOFORM D"/>
    <property type="match status" value="1"/>
</dbReference>
<feature type="compositionally biased region" description="Polar residues" evidence="3">
    <location>
        <begin position="683"/>
        <end position="693"/>
    </location>
</feature>
<evidence type="ECO:0000256" key="3">
    <source>
        <dbReference type="SAM" id="MobiDB-lite"/>
    </source>
</evidence>
<keyword evidence="2" id="KW-0131">Cell cycle</keyword>
<evidence type="ECO:0000256" key="2">
    <source>
        <dbReference type="ARBA" id="ARBA00023306"/>
    </source>
</evidence>
<proteinExistence type="inferred from homology"/>
<evidence type="ECO:0000313" key="4">
    <source>
        <dbReference type="EMBL" id="CAD9085053.1"/>
    </source>
</evidence>
<dbReference type="GO" id="GO:0019903">
    <property type="term" value="F:protein phosphatase binding"/>
    <property type="evidence" value="ECO:0007669"/>
    <property type="project" value="InterPro"/>
</dbReference>
<feature type="compositionally biased region" description="Basic and acidic residues" evidence="3">
    <location>
        <begin position="667"/>
        <end position="678"/>
    </location>
</feature>
<feature type="region of interest" description="Disordered" evidence="3">
    <location>
        <begin position="227"/>
        <end position="252"/>
    </location>
</feature>
<gene>
    <name evidence="4" type="ORF">PCOS0759_LOCUS8307</name>
</gene>
<protein>
    <submittedName>
        <fullName evidence="4">Uncharacterized protein</fullName>
    </submittedName>
</protein>
<feature type="compositionally biased region" description="Low complexity" evidence="3">
    <location>
        <begin position="240"/>
        <end position="250"/>
    </location>
</feature>
<dbReference type="PANTHER" id="PTHR12634">
    <property type="entry name" value="SIT4 YEAST -ASSOCIATING PROTEIN-RELATED"/>
    <property type="match status" value="1"/>
</dbReference>
<dbReference type="Pfam" id="PF04499">
    <property type="entry name" value="SAPS"/>
    <property type="match status" value="1"/>
</dbReference>
<dbReference type="GO" id="GO:0019888">
    <property type="term" value="F:protein phosphatase regulator activity"/>
    <property type="evidence" value="ECO:0007669"/>
    <property type="project" value="TreeGrafter"/>
</dbReference>
<sequence>MKIKGLKSFFTSTAEEDLPMPPPKHLETLLEQDDILFRCKQLTDSSLVGFLTKPDTINTLLEYTSQMVTGNVSIDMVPASVAEELRGKGQMDETRLKHLNEKIGSKYPYLVTEIMCSLIGKNYILPKLIENADYSKKFFSVLSTPQGQIDTTGAKQFIRICTTIVHNTELHTGIFTTFYSDDGAPILNLLKFIDYATQQVSDIIKTALLFSPSPNQLHNASNNIFNAQNQRRPSPNNVKNQNQQQQQQQQPTIDFSATKTKIMQQLINEMQSEHSIDTVCGVLQELVVTKRPSPIIDLLVSPESVQSIINLILENKDKPHVCDCAIDLVQKIIYVMQRGDQSVTLIETLLEQFVDILKDNQPSYVQPIHLTTGLLKVPLGLLRLRITQFFAFIFDHLDHLVASQKADSDSDSSPTVDFVSALLRSDVVPVLMQLFFDYPNNNMLHNVVANIIQRIASCERHRSALHQFLSIIISGEKSIIPKLITLYKWNQRLVEQRRPALGHIGHIIIIGYCLSDLDLDEDEMEDRFEGWNDFLQYLKDRNFVENVYRHGDDIPLPQHLVDWEDDDDEEDEFGLKDDTSTGAESQPRSEAEDVDEFASPSTSDDDDDVSVQDLTISDDSTREMTDVQKQRAKLAQLRPATPAVTPSSSQESFNSLASSSSNSGDMHSTEKITAKIAEDLEETTTPQKANPQRGSEEEFEWFLEK</sequence>
<dbReference type="AlphaFoldDB" id="A0A7S1PIS8"/>
<accession>A0A7S1PIS8</accession>
<feature type="compositionally biased region" description="Basic and acidic residues" evidence="3">
    <location>
        <begin position="619"/>
        <end position="629"/>
    </location>
</feature>
<name>A0A7S1PIS8_9EUKA</name>
<dbReference type="InterPro" id="IPR016024">
    <property type="entry name" value="ARM-type_fold"/>
</dbReference>
<reference evidence="4" key="1">
    <citation type="submission" date="2021-01" db="EMBL/GenBank/DDBJ databases">
        <authorList>
            <person name="Corre E."/>
            <person name="Pelletier E."/>
            <person name="Niang G."/>
            <person name="Scheremetjew M."/>
            <person name="Finn R."/>
            <person name="Kale V."/>
            <person name="Holt S."/>
            <person name="Cochrane G."/>
            <person name="Meng A."/>
            <person name="Brown T."/>
            <person name="Cohen L."/>
        </authorList>
    </citation>
    <scope>NUCLEOTIDE SEQUENCE</scope>
    <source>
        <strain evidence="4">WS</strain>
    </source>
</reference>
<organism evidence="4">
    <name type="scientific">Percolomonas cosmopolitus</name>
    <dbReference type="NCBI Taxonomy" id="63605"/>
    <lineage>
        <taxon>Eukaryota</taxon>
        <taxon>Discoba</taxon>
        <taxon>Heterolobosea</taxon>
        <taxon>Tetramitia</taxon>
        <taxon>Eutetramitia</taxon>
        <taxon>Percolomonadidae</taxon>
        <taxon>Percolomonas</taxon>
    </lineage>
</organism>
<dbReference type="InterPro" id="IPR007587">
    <property type="entry name" value="SAPS"/>
</dbReference>
<dbReference type="SUPFAM" id="SSF48371">
    <property type="entry name" value="ARM repeat"/>
    <property type="match status" value="1"/>
</dbReference>
<feature type="compositionally biased region" description="Polar residues" evidence="3">
    <location>
        <begin position="227"/>
        <end position="239"/>
    </location>
</feature>
<feature type="compositionally biased region" description="Low complexity" evidence="3">
    <location>
        <begin position="647"/>
        <end position="663"/>
    </location>
</feature>
<comment type="similarity">
    <text evidence="1">Belongs to the SAPS family.</text>
</comment>
<dbReference type="EMBL" id="HBGD01010118">
    <property type="protein sequence ID" value="CAD9085053.1"/>
    <property type="molecule type" value="Transcribed_RNA"/>
</dbReference>
<evidence type="ECO:0000256" key="1">
    <source>
        <dbReference type="ARBA" id="ARBA00006180"/>
    </source>
</evidence>